<reference evidence="2 3" key="1">
    <citation type="submission" date="2024-04" db="EMBL/GenBank/DDBJ databases">
        <authorList>
            <consortium name="Genoscope - CEA"/>
            <person name="William W."/>
        </authorList>
    </citation>
    <scope>NUCLEOTIDE SEQUENCE [LARGE SCALE GENOMIC DNA]</scope>
</reference>
<keyword evidence="3" id="KW-1185">Reference proteome</keyword>
<organism evidence="2 3">
    <name type="scientific">Lymnaea stagnalis</name>
    <name type="common">Great pond snail</name>
    <name type="synonym">Helix stagnalis</name>
    <dbReference type="NCBI Taxonomy" id="6523"/>
    <lineage>
        <taxon>Eukaryota</taxon>
        <taxon>Metazoa</taxon>
        <taxon>Spiralia</taxon>
        <taxon>Lophotrochozoa</taxon>
        <taxon>Mollusca</taxon>
        <taxon>Gastropoda</taxon>
        <taxon>Heterobranchia</taxon>
        <taxon>Euthyneura</taxon>
        <taxon>Panpulmonata</taxon>
        <taxon>Hygrophila</taxon>
        <taxon>Lymnaeoidea</taxon>
        <taxon>Lymnaeidae</taxon>
        <taxon>Lymnaea</taxon>
    </lineage>
</organism>
<protein>
    <submittedName>
        <fullName evidence="2">Uncharacterized protein</fullName>
    </submittedName>
</protein>
<evidence type="ECO:0000313" key="3">
    <source>
        <dbReference type="Proteomes" id="UP001497497"/>
    </source>
</evidence>
<dbReference type="Proteomes" id="UP001497497">
    <property type="component" value="Unassembled WGS sequence"/>
</dbReference>
<dbReference type="AlphaFoldDB" id="A0AAV2HAR8"/>
<gene>
    <name evidence="2" type="ORF">GSLYS_00003999001</name>
</gene>
<name>A0AAV2HAR8_LYMST</name>
<dbReference type="EMBL" id="CAXITT010000057">
    <property type="protein sequence ID" value="CAL1529866.1"/>
    <property type="molecule type" value="Genomic_DNA"/>
</dbReference>
<keyword evidence="1" id="KW-0732">Signal</keyword>
<accession>A0AAV2HAR8</accession>
<evidence type="ECO:0000313" key="2">
    <source>
        <dbReference type="EMBL" id="CAL1529866.1"/>
    </source>
</evidence>
<feature type="chain" id="PRO_5043393647" evidence="1">
    <location>
        <begin position="22"/>
        <end position="144"/>
    </location>
</feature>
<proteinExistence type="predicted"/>
<comment type="caution">
    <text evidence="2">The sequence shown here is derived from an EMBL/GenBank/DDBJ whole genome shotgun (WGS) entry which is preliminary data.</text>
</comment>
<evidence type="ECO:0000256" key="1">
    <source>
        <dbReference type="SAM" id="SignalP"/>
    </source>
</evidence>
<sequence length="144" mass="16096">MVTKFLLIVFVMCLQQRPVSCYREATSVLSCYDGQPGIACTNIGNESCIPIQACPPEEPFCAVRYLTTDDVVKGLDRMCDSYCLPECRESAWFIQCLSCCNQEFLCNKDNAGSGLDHSSSGKFESHAHNPIFVSTYFLFLYVIS</sequence>
<feature type="signal peptide" evidence="1">
    <location>
        <begin position="1"/>
        <end position="21"/>
    </location>
</feature>